<keyword evidence="1" id="KW-0472">Membrane</keyword>
<proteinExistence type="predicted"/>
<name>A0A7D9D3A1_9GAMM</name>
<protein>
    <submittedName>
        <fullName evidence="2">Uncharacterized protein</fullName>
    </submittedName>
</protein>
<evidence type="ECO:0000256" key="1">
    <source>
        <dbReference type="SAM" id="Phobius"/>
    </source>
</evidence>
<gene>
    <name evidence="2" type="ORF">JTBM06_V1_350001</name>
</gene>
<feature type="transmembrane region" description="Helical" evidence="1">
    <location>
        <begin position="24"/>
        <end position="45"/>
    </location>
</feature>
<sequence length="116" mass="12909">MLNDRQKKSDHSPSRRQTLQCERACLRVVILLAAIVLISGCSTVPTCDELAFYETASSGKRIEAPEDLTGLDEFKEMVIPEASPRPPRDLSAGPSSMSMLTPIGWVWLQCSQNMWI</sequence>
<keyword evidence="1" id="KW-0812">Transmembrane</keyword>
<organism evidence="2">
    <name type="scientific">uncultured Woeseiaceae bacterium</name>
    <dbReference type="NCBI Taxonomy" id="1983305"/>
    <lineage>
        <taxon>Bacteria</taxon>
        <taxon>Pseudomonadati</taxon>
        <taxon>Pseudomonadota</taxon>
        <taxon>Gammaproteobacteria</taxon>
        <taxon>Woeseiales</taxon>
        <taxon>Woeseiaceae</taxon>
        <taxon>environmental samples</taxon>
    </lineage>
</organism>
<accession>A0A7D9D3A1</accession>
<keyword evidence="1" id="KW-1133">Transmembrane helix</keyword>
<dbReference type="EMBL" id="LR633967">
    <property type="protein sequence ID" value="VUX56154.1"/>
    <property type="molecule type" value="Genomic_DNA"/>
</dbReference>
<reference evidence="2" key="1">
    <citation type="submission" date="2019-07" db="EMBL/GenBank/DDBJ databases">
        <authorList>
            <person name="Weber M."/>
            <person name="Kostadinov I."/>
            <person name="Kostadinov D I."/>
        </authorList>
    </citation>
    <scope>NUCLEOTIDE SEQUENCE</scope>
    <source>
        <strain evidence="2">Gfbio:sag-sample-m06:053724c1-46a9-4a36-b237-ea2bf867836b</strain>
    </source>
</reference>
<evidence type="ECO:0000313" key="2">
    <source>
        <dbReference type="EMBL" id="VUX56154.1"/>
    </source>
</evidence>
<dbReference type="AlphaFoldDB" id="A0A7D9D3A1"/>